<comment type="caution">
    <text evidence="2">The sequence shown here is derived from an EMBL/GenBank/DDBJ whole genome shotgun (WGS) entry which is preliminary data.</text>
</comment>
<dbReference type="OrthoDB" id="595476at2"/>
<evidence type="ECO:0000313" key="2">
    <source>
        <dbReference type="EMBL" id="RIJ45845.1"/>
    </source>
</evidence>
<organism evidence="2 3">
    <name type="scientific">Maribellus luteus</name>
    <dbReference type="NCBI Taxonomy" id="2305463"/>
    <lineage>
        <taxon>Bacteria</taxon>
        <taxon>Pseudomonadati</taxon>
        <taxon>Bacteroidota</taxon>
        <taxon>Bacteroidia</taxon>
        <taxon>Marinilabiliales</taxon>
        <taxon>Prolixibacteraceae</taxon>
        <taxon>Maribellus</taxon>
    </lineage>
</organism>
<dbReference type="InterPro" id="IPR007712">
    <property type="entry name" value="RelE/ParE_toxin"/>
</dbReference>
<gene>
    <name evidence="2" type="ORF">D1614_21290</name>
</gene>
<keyword evidence="3" id="KW-1185">Reference proteome</keyword>
<dbReference type="Proteomes" id="UP000265926">
    <property type="component" value="Unassembled WGS sequence"/>
</dbReference>
<sequence>MKLYVLKIHPFAESELMDARKWYNFQKENLGDEFIREVEAKLKQIISNPHRFRKIRSDVRVAVLKRFPFSVVFSIAESHVEIYSFFHHSRNPKIWKRRTK</sequence>
<accession>A0A399SV05</accession>
<dbReference type="RefSeq" id="WP_119440019.1">
    <property type="nucleotide sequence ID" value="NZ_QWGR01000019.1"/>
</dbReference>
<dbReference type="Pfam" id="PF05016">
    <property type="entry name" value="ParE_toxin"/>
    <property type="match status" value="1"/>
</dbReference>
<dbReference type="Gene3D" id="3.30.2310.20">
    <property type="entry name" value="RelE-like"/>
    <property type="match status" value="1"/>
</dbReference>
<evidence type="ECO:0000256" key="1">
    <source>
        <dbReference type="ARBA" id="ARBA00022649"/>
    </source>
</evidence>
<dbReference type="InterPro" id="IPR035093">
    <property type="entry name" value="RelE/ParE_toxin_dom_sf"/>
</dbReference>
<dbReference type="AlphaFoldDB" id="A0A399SV05"/>
<protein>
    <submittedName>
        <fullName evidence="2">Type II toxin-antitoxin system RelE/ParE family toxin</fullName>
    </submittedName>
</protein>
<name>A0A399SV05_9BACT</name>
<evidence type="ECO:0000313" key="3">
    <source>
        <dbReference type="Proteomes" id="UP000265926"/>
    </source>
</evidence>
<reference evidence="2 3" key="1">
    <citation type="submission" date="2018-08" db="EMBL/GenBank/DDBJ databases">
        <title>Pallidiluteibacterium maritimus gen. nov., sp. nov., isolated from coastal sediment.</title>
        <authorList>
            <person name="Zhou L.Y."/>
        </authorList>
    </citation>
    <scope>NUCLEOTIDE SEQUENCE [LARGE SCALE GENOMIC DNA]</scope>
    <source>
        <strain evidence="2 3">XSD2</strain>
    </source>
</reference>
<dbReference type="EMBL" id="QWGR01000019">
    <property type="protein sequence ID" value="RIJ45845.1"/>
    <property type="molecule type" value="Genomic_DNA"/>
</dbReference>
<proteinExistence type="predicted"/>
<keyword evidence="1" id="KW-1277">Toxin-antitoxin system</keyword>